<dbReference type="InterPro" id="IPR012606">
    <property type="entry name" value="Ribosomal_uS15_N"/>
</dbReference>
<keyword evidence="7" id="KW-1185">Reference proteome</keyword>
<gene>
    <name evidence="6" type="primary">RS13</name>
    <name evidence="6" type="ORF">ECANGB1_1325</name>
</gene>
<reference evidence="6 7" key="1">
    <citation type="journal article" date="2017" name="Environ. Microbiol.">
        <title>Decay of the glycolytic pathway and adaptation to intranuclear parasitism within Enterocytozoonidae microsporidia.</title>
        <authorList>
            <person name="Wiredu Boakye D."/>
            <person name="Jaroenlak P."/>
            <person name="Prachumwat A."/>
            <person name="Williams T.A."/>
            <person name="Bateman K.S."/>
            <person name="Itsathitphaisarn O."/>
            <person name="Sritunyalucksana K."/>
            <person name="Paszkiewicz K.H."/>
            <person name="Moore K.A."/>
            <person name="Stentiford G.D."/>
            <person name="Williams B.A."/>
        </authorList>
    </citation>
    <scope>NUCLEOTIDE SEQUENCE [LARGE SCALE GENOMIC DNA]</scope>
    <source>
        <strain evidence="6 7">GB1</strain>
    </source>
</reference>
<dbReference type="PANTHER" id="PTHR11885">
    <property type="entry name" value="RIBOSOMAL PROTEIN S15P/S13E"/>
    <property type="match status" value="1"/>
</dbReference>
<evidence type="ECO:0000256" key="4">
    <source>
        <dbReference type="RuleBase" id="RU003919"/>
    </source>
</evidence>
<accession>A0A1Y1S3Z5</accession>
<evidence type="ECO:0000256" key="3">
    <source>
        <dbReference type="ARBA" id="ARBA00023274"/>
    </source>
</evidence>
<dbReference type="GO" id="GO:0006412">
    <property type="term" value="P:translation"/>
    <property type="evidence" value="ECO:0007669"/>
    <property type="project" value="InterPro"/>
</dbReference>
<evidence type="ECO:0000256" key="2">
    <source>
        <dbReference type="ARBA" id="ARBA00022980"/>
    </source>
</evidence>
<dbReference type="OrthoDB" id="623277at2759"/>
<feature type="domain" description="Small ribosomal subunit protein uS15 N-terminal" evidence="5">
    <location>
        <begin position="1"/>
        <end position="60"/>
    </location>
</feature>
<dbReference type="GO" id="GO:0000462">
    <property type="term" value="P:maturation of SSU-rRNA from tricistronic rRNA transcript (SSU-rRNA, 5.8S rRNA, LSU-rRNA)"/>
    <property type="evidence" value="ECO:0007669"/>
    <property type="project" value="EnsemblFungi"/>
</dbReference>
<evidence type="ECO:0000259" key="5">
    <source>
        <dbReference type="SMART" id="SM01386"/>
    </source>
</evidence>
<organism evidence="6 7">
    <name type="scientific">Enterospora canceri</name>
    <dbReference type="NCBI Taxonomy" id="1081671"/>
    <lineage>
        <taxon>Eukaryota</taxon>
        <taxon>Fungi</taxon>
        <taxon>Fungi incertae sedis</taxon>
        <taxon>Microsporidia</taxon>
        <taxon>Enterocytozoonidae</taxon>
        <taxon>Enterospora</taxon>
    </lineage>
</organism>
<keyword evidence="2 4" id="KW-0689">Ribosomal protein</keyword>
<dbReference type="InterPro" id="IPR023029">
    <property type="entry name" value="Ribosomal_uS15_arc_euk"/>
</dbReference>
<dbReference type="Proteomes" id="UP000192639">
    <property type="component" value="Unassembled WGS sequence"/>
</dbReference>
<dbReference type="InterPro" id="IPR000589">
    <property type="entry name" value="Ribosomal_uS15"/>
</dbReference>
<dbReference type="EMBL" id="LWDP01000222">
    <property type="protein sequence ID" value="ORD93091.1"/>
    <property type="molecule type" value="Genomic_DNA"/>
</dbReference>
<dbReference type="Gene3D" id="1.10.287.10">
    <property type="entry name" value="S15/NS1, RNA-binding"/>
    <property type="match status" value="1"/>
</dbReference>
<sequence length="144" mass="15982">MGRMHSFGKGQAASMRPFTVTVPTHLGKTVGEIEQIVLAAAKRGIQPSHIGKTLRDSHEIGSAEMVLGCSLLQFLKKHGAEATFPEDLAALMEKAAQIRLHLSVHKKDTDARYRLNLVNSRLHRLLRYHKAKGNVPKTFKPPKN</sequence>
<evidence type="ECO:0000313" key="6">
    <source>
        <dbReference type="EMBL" id="ORD93091.1"/>
    </source>
</evidence>
<dbReference type="SMART" id="SM01387">
    <property type="entry name" value="Ribosomal_S15"/>
    <property type="match status" value="1"/>
</dbReference>
<comment type="similarity">
    <text evidence="1 4">Belongs to the universal ribosomal protein uS15 family.</text>
</comment>
<evidence type="ECO:0000313" key="7">
    <source>
        <dbReference type="Proteomes" id="UP000192639"/>
    </source>
</evidence>
<dbReference type="SMART" id="SM01386">
    <property type="entry name" value="Ribosomal_S13_N"/>
    <property type="match status" value="1"/>
</dbReference>
<dbReference type="GO" id="GO:0005730">
    <property type="term" value="C:nucleolus"/>
    <property type="evidence" value="ECO:0007669"/>
    <property type="project" value="TreeGrafter"/>
</dbReference>
<evidence type="ECO:0000256" key="1">
    <source>
        <dbReference type="ARBA" id="ARBA00008434"/>
    </source>
</evidence>
<protein>
    <submittedName>
        <fullName evidence="6">RS13</fullName>
    </submittedName>
</protein>
<dbReference type="GO" id="GO:0022627">
    <property type="term" value="C:cytosolic small ribosomal subunit"/>
    <property type="evidence" value="ECO:0007669"/>
    <property type="project" value="EnsemblFungi"/>
</dbReference>
<dbReference type="GO" id="GO:0003735">
    <property type="term" value="F:structural constituent of ribosome"/>
    <property type="evidence" value="ECO:0007669"/>
    <property type="project" value="EnsemblFungi"/>
</dbReference>
<dbReference type="CDD" id="cd00353">
    <property type="entry name" value="Ribosomal_S15p_S13e"/>
    <property type="match status" value="1"/>
</dbReference>
<dbReference type="AlphaFoldDB" id="A0A1Y1S3Z5"/>
<dbReference type="PROSITE" id="PS00362">
    <property type="entry name" value="RIBOSOMAL_S15"/>
    <property type="match status" value="1"/>
</dbReference>
<comment type="caution">
    <text evidence="6">The sequence shown here is derived from an EMBL/GenBank/DDBJ whole genome shotgun (WGS) entry which is preliminary data.</text>
</comment>
<dbReference type="InterPro" id="IPR009068">
    <property type="entry name" value="uS15_NS1_RNA-bd_sf"/>
</dbReference>
<dbReference type="Gene3D" id="4.10.860.130">
    <property type="match status" value="1"/>
</dbReference>
<keyword evidence="3 4" id="KW-0687">Ribonucleoprotein</keyword>
<dbReference type="VEuPathDB" id="MicrosporidiaDB:ECANGB1_1325"/>
<dbReference type="SUPFAM" id="SSF47060">
    <property type="entry name" value="S15/NS1 RNA-binding domain"/>
    <property type="match status" value="1"/>
</dbReference>
<dbReference type="PANTHER" id="PTHR11885:SF17">
    <property type="entry name" value="RIBOSOMAL PROTEIN S13_S15 N-TERMINAL DOMAIN-CONTAINING PROTEIN"/>
    <property type="match status" value="1"/>
</dbReference>
<dbReference type="GO" id="GO:0070181">
    <property type="term" value="F:small ribosomal subunit rRNA binding"/>
    <property type="evidence" value="ECO:0007669"/>
    <property type="project" value="EnsemblFungi"/>
</dbReference>
<dbReference type="Pfam" id="PF08069">
    <property type="entry name" value="Ribosomal_S13_N"/>
    <property type="match status" value="1"/>
</dbReference>
<name>A0A1Y1S3Z5_9MICR</name>
<dbReference type="Pfam" id="PF00312">
    <property type="entry name" value="Ribosomal_S15"/>
    <property type="match status" value="1"/>
</dbReference>
<proteinExistence type="inferred from homology"/>